<dbReference type="PROSITE" id="PS50026">
    <property type="entry name" value="EGF_3"/>
    <property type="match status" value="1"/>
</dbReference>
<keyword evidence="2 8" id="KW-0121">Carboxypeptidase</keyword>
<dbReference type="InterPro" id="IPR018202">
    <property type="entry name" value="Ser_caboxypep_ser_AS"/>
</dbReference>
<dbReference type="Gene3D" id="2.60.120.260">
    <property type="entry name" value="Galactose-binding domain-like"/>
    <property type="match status" value="1"/>
</dbReference>
<proteinExistence type="inferred from homology"/>
<evidence type="ECO:0000256" key="8">
    <source>
        <dbReference type="RuleBase" id="RU361156"/>
    </source>
</evidence>
<evidence type="ECO:0000256" key="4">
    <source>
        <dbReference type="ARBA" id="ARBA00022729"/>
    </source>
</evidence>
<evidence type="ECO:0000256" key="1">
    <source>
        <dbReference type="ARBA" id="ARBA00009431"/>
    </source>
</evidence>
<evidence type="ECO:0000256" key="7">
    <source>
        <dbReference type="PROSITE-ProRule" id="PRU00076"/>
    </source>
</evidence>
<dbReference type="SUPFAM" id="SSF53474">
    <property type="entry name" value="alpha/beta-Hydrolases"/>
    <property type="match status" value="1"/>
</dbReference>
<dbReference type="PANTHER" id="PTHR11802:SF3">
    <property type="entry name" value="RETINOID-INDUCIBLE SERINE CARBOXYPEPTIDASE"/>
    <property type="match status" value="1"/>
</dbReference>
<keyword evidence="3 8" id="KW-0645">Protease</keyword>
<dbReference type="InterPro" id="IPR001563">
    <property type="entry name" value="Peptidase_S10"/>
</dbReference>
<keyword evidence="4 8" id="KW-0732">Signal</keyword>
<dbReference type="Pfam" id="PF00450">
    <property type="entry name" value="Peptidase_S10"/>
    <property type="match status" value="1"/>
</dbReference>
<dbReference type="PANTHER" id="PTHR11802">
    <property type="entry name" value="SERINE PROTEASE FAMILY S10 SERINE CARBOXYPEPTIDASE"/>
    <property type="match status" value="1"/>
</dbReference>
<dbReference type="EMBL" id="HBGD01001413">
    <property type="protein sequence ID" value="CAD9077913.1"/>
    <property type="molecule type" value="Transcribed_RNA"/>
</dbReference>
<comment type="similarity">
    <text evidence="1 8">Belongs to the peptidase S10 family.</text>
</comment>
<feature type="chain" id="PRO_5031608838" description="Carboxypeptidase" evidence="8">
    <location>
        <begin position="30"/>
        <end position="739"/>
    </location>
</feature>
<feature type="disulfide bond" evidence="7">
    <location>
        <begin position="487"/>
        <end position="497"/>
    </location>
</feature>
<dbReference type="PROSITE" id="PS01186">
    <property type="entry name" value="EGF_2"/>
    <property type="match status" value="1"/>
</dbReference>
<reference evidence="11" key="1">
    <citation type="submission" date="2021-01" db="EMBL/GenBank/DDBJ databases">
        <authorList>
            <person name="Corre E."/>
            <person name="Pelletier E."/>
            <person name="Niang G."/>
            <person name="Scheremetjew M."/>
            <person name="Finn R."/>
            <person name="Kale V."/>
            <person name="Holt S."/>
            <person name="Cochrane G."/>
            <person name="Meng A."/>
            <person name="Brown T."/>
            <person name="Cohen L."/>
        </authorList>
    </citation>
    <scope>NUCLEOTIDE SEQUENCE</scope>
    <source>
        <strain evidence="11">WS</strain>
    </source>
</reference>
<keyword evidence="9" id="KW-0472">Membrane</keyword>
<evidence type="ECO:0000313" key="11">
    <source>
        <dbReference type="EMBL" id="CAD9077913.1"/>
    </source>
</evidence>
<evidence type="ECO:0000256" key="5">
    <source>
        <dbReference type="ARBA" id="ARBA00022801"/>
    </source>
</evidence>
<evidence type="ECO:0000256" key="2">
    <source>
        <dbReference type="ARBA" id="ARBA00022645"/>
    </source>
</evidence>
<feature type="domain" description="EGF-like" evidence="10">
    <location>
        <begin position="483"/>
        <end position="515"/>
    </location>
</feature>
<evidence type="ECO:0000256" key="6">
    <source>
        <dbReference type="ARBA" id="ARBA00023180"/>
    </source>
</evidence>
<accession>A0A7S1PFW2</accession>
<name>A0A7S1PFW2_9EUKA</name>
<dbReference type="GO" id="GO:0006508">
    <property type="term" value="P:proteolysis"/>
    <property type="evidence" value="ECO:0007669"/>
    <property type="project" value="UniProtKB-KW"/>
</dbReference>
<comment type="caution">
    <text evidence="7">Lacks conserved residue(s) required for the propagation of feature annotation.</text>
</comment>
<keyword evidence="9" id="KW-0812">Transmembrane</keyword>
<dbReference type="InterPro" id="IPR000742">
    <property type="entry name" value="EGF"/>
</dbReference>
<dbReference type="Gene3D" id="3.40.50.1820">
    <property type="entry name" value="alpha/beta hydrolase"/>
    <property type="match status" value="1"/>
</dbReference>
<dbReference type="PROSITE" id="PS00131">
    <property type="entry name" value="CARBOXYPEPT_SER_SER"/>
    <property type="match status" value="1"/>
</dbReference>
<feature type="disulfide bond" evidence="7">
    <location>
        <begin position="505"/>
        <end position="514"/>
    </location>
</feature>
<dbReference type="AlphaFoldDB" id="A0A7S1PFW2"/>
<feature type="transmembrane region" description="Helical" evidence="9">
    <location>
        <begin position="664"/>
        <end position="686"/>
    </location>
</feature>
<evidence type="ECO:0000259" key="10">
    <source>
        <dbReference type="PROSITE" id="PS50026"/>
    </source>
</evidence>
<dbReference type="PRINTS" id="PR00724">
    <property type="entry name" value="CRBOXYPTASEC"/>
</dbReference>
<dbReference type="CDD" id="cd00053">
    <property type="entry name" value="EGF"/>
    <property type="match status" value="1"/>
</dbReference>
<keyword evidence="7" id="KW-0245">EGF-like domain</keyword>
<dbReference type="GO" id="GO:0004185">
    <property type="term" value="F:serine-type carboxypeptidase activity"/>
    <property type="evidence" value="ECO:0007669"/>
    <property type="project" value="UniProtKB-UniRule"/>
</dbReference>
<evidence type="ECO:0000256" key="9">
    <source>
        <dbReference type="SAM" id="Phobius"/>
    </source>
</evidence>
<keyword evidence="5 8" id="KW-0378">Hydrolase</keyword>
<sequence length="739" mass="83457">MSSHHITTVLILIFLCLTLHLTTTHTVIADEITKFPFLHQKGVIDEIPPFKAHSGYLKVTDRGKGEDRRRLFYWFVESETSPDTKPLVLYSNGGPGCATSIAFFEGPGPVRIVDKEKVILNEFSWHKNFNVLFIDHPAGAGLARITNQEGKDDISGMPTSSKEAMLDVASALNDFLEKFPTLKNRDFYLAGESYAGRYMPFLLHLYDTKAVTFALNVKGVFLGNAAIYASIQYGSIPDHGESFGIVSYAQKIHLNSLLEQCRRDILQSNFVAAHQKSCWPLMKSVLAQSGNLDAYDVRLPREALESHKMLARYLIHVDMNDENRPLHFEKFDIHSQSDYYNFHRCTAGIMTAFFDEVYQDLPDDVLHTLLNKKKYNVLLYSGQFDLRVDSLGTQEFLRLYPWVQREQYNAQKLIQFKVTDDAPASGYFQYVDKVSSMIIYGASHLTSELAPGPTLEMAKRFVDHGTLCPTAANCHAPETALDTLPSCPNGCSGHGTCRNDNTCRCEEGYSDIDCSILNIAHPEIIPETYFGTIVGSESVIYRFEIVPTSGIVNLDLTFNRTSQSGSPFVFVNVSTPDATPDARTQKHILRIKMEHNRFGGYSTDTGFQYFNNSRSNEKVLSLKNIPVALATRNVLSVGVYNSEHTSTDYRFSLVVTPTSARVHMFWFFFVMAIIFVAIILTEVWLISSRMRLRAKLTKQQKYQQLIPQSEGGALQEYQMDLMNQFDSDGFSEDEPAEYL</sequence>
<gene>
    <name evidence="11" type="ORF">PCOS0759_LOCUS1145</name>
</gene>
<keyword evidence="6" id="KW-0325">Glycoprotein</keyword>
<keyword evidence="9" id="KW-1133">Transmembrane helix</keyword>
<evidence type="ECO:0000256" key="3">
    <source>
        <dbReference type="ARBA" id="ARBA00022670"/>
    </source>
</evidence>
<organism evidence="11">
    <name type="scientific">Percolomonas cosmopolitus</name>
    <dbReference type="NCBI Taxonomy" id="63605"/>
    <lineage>
        <taxon>Eukaryota</taxon>
        <taxon>Discoba</taxon>
        <taxon>Heterolobosea</taxon>
        <taxon>Tetramitia</taxon>
        <taxon>Eutetramitia</taxon>
        <taxon>Percolomonadidae</taxon>
        <taxon>Percolomonas</taxon>
    </lineage>
</organism>
<dbReference type="InterPro" id="IPR029058">
    <property type="entry name" value="AB_hydrolase_fold"/>
</dbReference>
<dbReference type="EC" id="3.4.16.-" evidence="8"/>
<keyword evidence="7" id="KW-1015">Disulfide bond</keyword>
<feature type="signal peptide" evidence="8">
    <location>
        <begin position="1"/>
        <end position="29"/>
    </location>
</feature>
<protein>
    <recommendedName>
        <fullName evidence="8">Carboxypeptidase</fullName>
        <ecNumber evidence="8">3.4.16.-</ecNumber>
    </recommendedName>
</protein>